<evidence type="ECO:0000313" key="2">
    <source>
        <dbReference type="EMBL" id="ANB18255.1"/>
    </source>
</evidence>
<feature type="region of interest" description="Disordered" evidence="1">
    <location>
        <begin position="1"/>
        <end position="54"/>
    </location>
</feature>
<evidence type="ECO:0000313" key="3">
    <source>
        <dbReference type="Proteomes" id="UP000076830"/>
    </source>
</evidence>
<proteinExistence type="predicted"/>
<dbReference type="AlphaFoldDB" id="A0A160DUT4"/>
<name>A0A160DUT4_9GAMM</name>
<dbReference type="STRING" id="1300342.I596_2243"/>
<keyword evidence="3" id="KW-1185">Reference proteome</keyword>
<organism evidence="2 3">
    <name type="scientific">Dokdonella koreensis DS-123</name>
    <dbReference type="NCBI Taxonomy" id="1300342"/>
    <lineage>
        <taxon>Bacteria</taxon>
        <taxon>Pseudomonadati</taxon>
        <taxon>Pseudomonadota</taxon>
        <taxon>Gammaproteobacteria</taxon>
        <taxon>Lysobacterales</taxon>
        <taxon>Rhodanobacteraceae</taxon>
        <taxon>Dokdonella</taxon>
    </lineage>
</organism>
<gene>
    <name evidence="2" type="ORF">I596_2243</name>
</gene>
<sequence length="74" mass="8178">MDVELSAKAPGAVIQQGAAHRSDWPSGQGLQRRWAPRQGPSRRIEPPRRPDRVARLAGTTRRLNAAHLNVHNAL</sequence>
<dbReference type="Proteomes" id="UP000076830">
    <property type="component" value="Chromosome"/>
</dbReference>
<dbReference type="EMBL" id="CP015249">
    <property type="protein sequence ID" value="ANB18255.1"/>
    <property type="molecule type" value="Genomic_DNA"/>
</dbReference>
<accession>A0A160DUT4</accession>
<protein>
    <submittedName>
        <fullName evidence="2">Uncharacterized protein</fullName>
    </submittedName>
</protein>
<evidence type="ECO:0000256" key="1">
    <source>
        <dbReference type="SAM" id="MobiDB-lite"/>
    </source>
</evidence>
<feature type="compositionally biased region" description="Basic and acidic residues" evidence="1">
    <location>
        <begin position="42"/>
        <end position="54"/>
    </location>
</feature>
<dbReference type="KEGG" id="dko:I596_2243"/>
<reference evidence="2 3" key="1">
    <citation type="submission" date="2016-04" db="EMBL/GenBank/DDBJ databases">
        <title>Complete genome sequence of Dokdonella koreensis DS-123T.</title>
        <authorList>
            <person name="Kim J.F."/>
            <person name="Lee H."/>
            <person name="Kwak M.-J."/>
        </authorList>
    </citation>
    <scope>NUCLEOTIDE SEQUENCE [LARGE SCALE GENOMIC DNA]</scope>
    <source>
        <strain evidence="2 3">DS-123</strain>
    </source>
</reference>